<keyword evidence="3 7" id="KW-0812">Transmembrane</keyword>
<keyword evidence="10" id="KW-0645">Protease</keyword>
<feature type="domain" description="DUF6576" evidence="9">
    <location>
        <begin position="257"/>
        <end position="285"/>
    </location>
</feature>
<comment type="similarity">
    <text evidence="2">Belongs to the peptidase S54 family.</text>
</comment>
<dbReference type="Gene3D" id="1.20.1540.10">
    <property type="entry name" value="Rhomboid-like"/>
    <property type="match status" value="1"/>
</dbReference>
<dbReference type="PANTHER" id="PTHR43731:SF14">
    <property type="entry name" value="PRESENILIN-ASSOCIATED RHOMBOID-LIKE PROTEIN, MITOCHONDRIAL"/>
    <property type="match status" value="1"/>
</dbReference>
<dbReference type="PANTHER" id="PTHR43731">
    <property type="entry name" value="RHOMBOID PROTEASE"/>
    <property type="match status" value="1"/>
</dbReference>
<keyword evidence="5 7" id="KW-1133">Transmembrane helix</keyword>
<dbReference type="EC" id="3.4.21.105" evidence="10"/>
<keyword evidence="6 7" id="KW-0472">Membrane</keyword>
<evidence type="ECO:0000259" key="8">
    <source>
        <dbReference type="Pfam" id="PF01694"/>
    </source>
</evidence>
<keyword evidence="4 10" id="KW-0378">Hydrolase</keyword>
<feature type="transmembrane region" description="Helical" evidence="7">
    <location>
        <begin position="101"/>
        <end position="120"/>
    </location>
</feature>
<dbReference type="InterPro" id="IPR022764">
    <property type="entry name" value="Peptidase_S54_rhomboid_dom"/>
</dbReference>
<organism evidence="10 11">
    <name type="scientific">Geojedonia litorea</name>
    <dbReference type="NCBI Taxonomy" id="1268269"/>
    <lineage>
        <taxon>Bacteria</taxon>
        <taxon>Pseudomonadati</taxon>
        <taxon>Bacteroidota</taxon>
        <taxon>Flavobacteriia</taxon>
        <taxon>Flavobacteriales</taxon>
        <taxon>Flavobacteriaceae</taxon>
        <taxon>Geojedonia</taxon>
    </lineage>
</organism>
<evidence type="ECO:0000313" key="10">
    <source>
        <dbReference type="EMBL" id="MFC4723548.1"/>
    </source>
</evidence>
<keyword evidence="11" id="KW-1185">Reference proteome</keyword>
<dbReference type="RefSeq" id="WP_387965033.1">
    <property type="nucleotide sequence ID" value="NZ_JBHSGP010000014.1"/>
</dbReference>
<evidence type="ECO:0000256" key="5">
    <source>
        <dbReference type="ARBA" id="ARBA00022989"/>
    </source>
</evidence>
<feature type="domain" description="Peptidase S54 rhomboid" evidence="8">
    <location>
        <begin position="62"/>
        <end position="208"/>
    </location>
</feature>
<evidence type="ECO:0000256" key="6">
    <source>
        <dbReference type="ARBA" id="ARBA00023136"/>
    </source>
</evidence>
<accession>A0ABV9N979</accession>
<evidence type="ECO:0000256" key="4">
    <source>
        <dbReference type="ARBA" id="ARBA00022801"/>
    </source>
</evidence>
<evidence type="ECO:0000256" key="3">
    <source>
        <dbReference type="ARBA" id="ARBA00022692"/>
    </source>
</evidence>
<name>A0ABV9N979_9FLAO</name>
<protein>
    <submittedName>
        <fullName evidence="10">Rhomboid family intramembrane serine protease</fullName>
        <ecNumber evidence="10">3.4.21.105</ecNumber>
    </submittedName>
</protein>
<evidence type="ECO:0000259" key="9">
    <source>
        <dbReference type="Pfam" id="PF20216"/>
    </source>
</evidence>
<dbReference type="SUPFAM" id="SSF144091">
    <property type="entry name" value="Rhomboid-like"/>
    <property type="match status" value="1"/>
</dbReference>
<dbReference type="InterPro" id="IPR050925">
    <property type="entry name" value="Rhomboid_protease_S54"/>
</dbReference>
<evidence type="ECO:0000256" key="1">
    <source>
        <dbReference type="ARBA" id="ARBA00004141"/>
    </source>
</evidence>
<dbReference type="Proteomes" id="UP001595953">
    <property type="component" value="Unassembled WGS sequence"/>
</dbReference>
<proteinExistence type="inferred from homology"/>
<comment type="caution">
    <text evidence="10">The sequence shown here is derived from an EMBL/GenBank/DDBJ whole genome shotgun (WGS) entry which is preliminary data.</text>
</comment>
<feature type="transmembrane region" description="Helical" evidence="7">
    <location>
        <begin position="71"/>
        <end position="94"/>
    </location>
</feature>
<feature type="transmembrane region" description="Helical" evidence="7">
    <location>
        <begin position="190"/>
        <end position="207"/>
    </location>
</feature>
<comment type="subcellular location">
    <subcellularLocation>
        <location evidence="1">Membrane</location>
        <topology evidence="1">Multi-pass membrane protein</topology>
    </subcellularLocation>
</comment>
<evidence type="ECO:0000256" key="7">
    <source>
        <dbReference type="SAM" id="Phobius"/>
    </source>
</evidence>
<dbReference type="Pfam" id="PF20216">
    <property type="entry name" value="DUF6576"/>
    <property type="match status" value="1"/>
</dbReference>
<sequence length="291" mass="33297">MNKTLQDFSFKLNQLNVFEKIIAINIVVYIVGFLLQLVLGSKGYSGMSWFELPKDVADFIVQPWSIFTYGFLHYGFMHVFFNLLVLHYISVIALNLFNTKMVLNIYFMGILAGGILYLFVYNVFGEFMLKQVGSLVGASAGIRSLLIFLCVYMPNKELRLLIFNIKLKYIGIVLIVIDVLGLFSLNQGGYVAHMGGTLLGCFYAYQLRRGFDIGKGFERFLGWITALFKPRSPLKKVYKNKSKSFAGHNKNEFNEFTKQKRIDLILDKISKSGYDSLTKEEKEFLFKAGKD</sequence>
<dbReference type="Pfam" id="PF01694">
    <property type="entry name" value="Rhomboid"/>
    <property type="match status" value="1"/>
</dbReference>
<feature type="transmembrane region" description="Helical" evidence="7">
    <location>
        <begin position="132"/>
        <end position="153"/>
    </location>
</feature>
<dbReference type="InterPro" id="IPR035952">
    <property type="entry name" value="Rhomboid-like_sf"/>
</dbReference>
<evidence type="ECO:0000256" key="2">
    <source>
        <dbReference type="ARBA" id="ARBA00009045"/>
    </source>
</evidence>
<dbReference type="GO" id="GO:0008233">
    <property type="term" value="F:peptidase activity"/>
    <property type="evidence" value="ECO:0007669"/>
    <property type="project" value="UniProtKB-KW"/>
</dbReference>
<evidence type="ECO:0000313" key="11">
    <source>
        <dbReference type="Proteomes" id="UP001595953"/>
    </source>
</evidence>
<feature type="transmembrane region" description="Helical" evidence="7">
    <location>
        <begin position="21"/>
        <end position="39"/>
    </location>
</feature>
<reference evidence="11" key="1">
    <citation type="journal article" date="2019" name="Int. J. Syst. Evol. Microbiol.">
        <title>The Global Catalogue of Microorganisms (GCM) 10K type strain sequencing project: providing services to taxonomists for standard genome sequencing and annotation.</title>
        <authorList>
            <consortium name="The Broad Institute Genomics Platform"/>
            <consortium name="The Broad Institute Genome Sequencing Center for Infectious Disease"/>
            <person name="Wu L."/>
            <person name="Ma J."/>
        </authorList>
    </citation>
    <scope>NUCLEOTIDE SEQUENCE [LARGE SCALE GENOMIC DNA]</scope>
    <source>
        <strain evidence="11">CCUG 63682</strain>
    </source>
</reference>
<dbReference type="InterPro" id="IPR046483">
    <property type="entry name" value="DUF6576"/>
</dbReference>
<gene>
    <name evidence="10" type="ORF">ACFO5O_14525</name>
</gene>
<dbReference type="EMBL" id="JBHSGP010000014">
    <property type="protein sequence ID" value="MFC4723548.1"/>
    <property type="molecule type" value="Genomic_DNA"/>
</dbReference>
<dbReference type="GO" id="GO:0006508">
    <property type="term" value="P:proteolysis"/>
    <property type="evidence" value="ECO:0007669"/>
    <property type="project" value="UniProtKB-KW"/>
</dbReference>
<feature type="transmembrane region" description="Helical" evidence="7">
    <location>
        <begin position="165"/>
        <end position="184"/>
    </location>
</feature>